<evidence type="ECO:0000313" key="1">
    <source>
        <dbReference type="EMBL" id="PAQ08300.1"/>
    </source>
</evidence>
<reference evidence="1 2" key="1">
    <citation type="submission" date="2017-08" db="EMBL/GenBank/DDBJ databases">
        <title>Mesorhizobium wenxinae sp. nov., a novel rhizobial species isolated from root nodules of chickpea (Cicer arietinum L.).</title>
        <authorList>
            <person name="Zhang J."/>
        </authorList>
    </citation>
    <scope>NUCLEOTIDE SEQUENCE [LARGE SCALE GENOMIC DNA]</scope>
    <source>
        <strain evidence="1 2">SDW018</strain>
    </source>
</reference>
<gene>
    <name evidence="1" type="ORF">CIT26_17740</name>
</gene>
<evidence type="ECO:0000313" key="2">
    <source>
        <dbReference type="Proteomes" id="UP000216442"/>
    </source>
</evidence>
<dbReference type="OrthoDB" id="9937969at2"/>
<dbReference type="InterPro" id="IPR012338">
    <property type="entry name" value="Beta-lactam/transpept-like"/>
</dbReference>
<accession>A0A271LLW8</accession>
<protein>
    <submittedName>
        <fullName evidence="1">Uncharacterized protein</fullName>
    </submittedName>
</protein>
<keyword evidence="2" id="KW-1185">Reference proteome</keyword>
<comment type="caution">
    <text evidence="1">The sequence shown here is derived from an EMBL/GenBank/DDBJ whole genome shotgun (WGS) entry which is preliminary data.</text>
</comment>
<organism evidence="1 2">
    <name type="scientific">Mesorhizobium temperatum</name>
    <dbReference type="NCBI Taxonomy" id="241416"/>
    <lineage>
        <taxon>Bacteria</taxon>
        <taxon>Pseudomonadati</taxon>
        <taxon>Pseudomonadota</taxon>
        <taxon>Alphaproteobacteria</taxon>
        <taxon>Hyphomicrobiales</taxon>
        <taxon>Phyllobacteriaceae</taxon>
        <taxon>Mesorhizobium</taxon>
    </lineage>
</organism>
<name>A0A271LLW8_9HYPH</name>
<dbReference type="EMBL" id="NPKJ01000051">
    <property type="protein sequence ID" value="PAQ08300.1"/>
    <property type="molecule type" value="Genomic_DNA"/>
</dbReference>
<sequence length="118" mass="12855">MGGAACLTARDLARHGLLFARKGEGVEGRRVGDAAFIEETRRNPGPVYSKTRDWTYYSRQVNTDGTFLGHGGYGGQFMLANPDTGTVVVYFGVLENKSAFDRAFSDPLVKMMAELAAE</sequence>
<dbReference type="SUPFAM" id="SSF56601">
    <property type="entry name" value="beta-lactamase/transpeptidase-like"/>
    <property type="match status" value="1"/>
</dbReference>
<dbReference type="RefSeq" id="WP_095493802.1">
    <property type="nucleotide sequence ID" value="NZ_NPKJ01000051.1"/>
</dbReference>
<dbReference type="AlphaFoldDB" id="A0A271LLW8"/>
<proteinExistence type="predicted"/>
<dbReference type="Proteomes" id="UP000216442">
    <property type="component" value="Unassembled WGS sequence"/>
</dbReference>
<dbReference type="Gene3D" id="3.40.710.10">
    <property type="entry name" value="DD-peptidase/beta-lactamase superfamily"/>
    <property type="match status" value="1"/>
</dbReference>